<evidence type="ECO:0000256" key="1">
    <source>
        <dbReference type="ARBA" id="ARBA00004477"/>
    </source>
</evidence>
<evidence type="ECO:0000256" key="3">
    <source>
        <dbReference type="ARBA" id="ARBA00012132"/>
    </source>
</evidence>
<dbReference type="PANTHER" id="PTHR13205">
    <property type="entry name" value="TRANSMEMBRANE PROTEIN 15-RELATED"/>
    <property type="match status" value="1"/>
</dbReference>
<gene>
    <name evidence="11" type="ORF">RND71_020913</name>
</gene>
<sequence>MALSLFLNGERAVVALFIARIVFSIPQSLMFESLSLSLLSLLALFVEIAVDQLFPNSISKRFKISDSARAYGVKADSDSKGSIVKWSWNWLMVSKLIQLLRAASLNEVGIVALIFQPKFLDLAFGAALAVFLVLEAIRIWKIWPLGQLVHRFLNAFTDHRDSDLLIVSHFSLLLGCALPIWLSSGFNGRPLAPFAGILNLGIGDTMASLVGHKYGVLRWSKTGKKTIEGTAAGITSVLATCSVLLPLLATTGYILDPLSLSP</sequence>
<evidence type="ECO:0000256" key="2">
    <source>
        <dbReference type="ARBA" id="ARBA00010794"/>
    </source>
</evidence>
<dbReference type="GO" id="GO:0043048">
    <property type="term" value="P:dolichyl monophosphate biosynthetic process"/>
    <property type="evidence" value="ECO:0007669"/>
    <property type="project" value="TreeGrafter"/>
</dbReference>
<evidence type="ECO:0000313" key="11">
    <source>
        <dbReference type="EMBL" id="KAK4358684.1"/>
    </source>
</evidence>
<evidence type="ECO:0000256" key="5">
    <source>
        <dbReference type="ARBA" id="ARBA00022692"/>
    </source>
</evidence>
<comment type="subcellular location">
    <subcellularLocation>
        <location evidence="1">Endoplasmic reticulum membrane</location>
        <topology evidence="1">Multi-pass membrane protein</topology>
    </subcellularLocation>
</comment>
<evidence type="ECO:0000256" key="4">
    <source>
        <dbReference type="ARBA" id="ARBA00022679"/>
    </source>
</evidence>
<dbReference type="PANTHER" id="PTHR13205:SF15">
    <property type="entry name" value="DOLICHOL KINASE"/>
    <property type="match status" value="1"/>
</dbReference>
<dbReference type="EMBL" id="JAVYJV010000011">
    <property type="protein sequence ID" value="KAK4358684.1"/>
    <property type="molecule type" value="Genomic_DNA"/>
</dbReference>
<accession>A0AAE1RWT0</accession>
<keyword evidence="5 10" id="KW-0812">Transmembrane</keyword>
<feature type="transmembrane region" description="Helical" evidence="10">
    <location>
        <begin position="190"/>
        <end position="210"/>
    </location>
</feature>
<feature type="transmembrane region" description="Helical" evidence="10">
    <location>
        <begin position="164"/>
        <end position="184"/>
    </location>
</feature>
<evidence type="ECO:0000256" key="6">
    <source>
        <dbReference type="ARBA" id="ARBA00022777"/>
    </source>
</evidence>
<keyword evidence="6" id="KW-0418">Kinase</keyword>
<evidence type="ECO:0000256" key="9">
    <source>
        <dbReference type="ARBA" id="ARBA00023136"/>
    </source>
</evidence>
<dbReference type="AlphaFoldDB" id="A0AAE1RWT0"/>
<keyword evidence="12" id="KW-1185">Reference proteome</keyword>
<proteinExistence type="inferred from homology"/>
<organism evidence="11 12">
    <name type="scientific">Anisodus tanguticus</name>
    <dbReference type="NCBI Taxonomy" id="243964"/>
    <lineage>
        <taxon>Eukaryota</taxon>
        <taxon>Viridiplantae</taxon>
        <taxon>Streptophyta</taxon>
        <taxon>Embryophyta</taxon>
        <taxon>Tracheophyta</taxon>
        <taxon>Spermatophyta</taxon>
        <taxon>Magnoliopsida</taxon>
        <taxon>eudicotyledons</taxon>
        <taxon>Gunneridae</taxon>
        <taxon>Pentapetalae</taxon>
        <taxon>asterids</taxon>
        <taxon>lamiids</taxon>
        <taxon>Solanales</taxon>
        <taxon>Solanaceae</taxon>
        <taxon>Solanoideae</taxon>
        <taxon>Hyoscyameae</taxon>
        <taxon>Anisodus</taxon>
    </lineage>
</organism>
<keyword evidence="9 10" id="KW-0472">Membrane</keyword>
<evidence type="ECO:0000256" key="10">
    <source>
        <dbReference type="SAM" id="Phobius"/>
    </source>
</evidence>
<feature type="transmembrane region" description="Helical" evidence="10">
    <location>
        <begin position="122"/>
        <end position="143"/>
    </location>
</feature>
<dbReference type="Proteomes" id="UP001291623">
    <property type="component" value="Unassembled WGS sequence"/>
</dbReference>
<dbReference type="GO" id="GO:0004168">
    <property type="term" value="F:dolichol kinase activity"/>
    <property type="evidence" value="ECO:0007669"/>
    <property type="project" value="UniProtKB-EC"/>
</dbReference>
<name>A0AAE1RWT0_9SOLA</name>
<comment type="caution">
    <text evidence="11">The sequence shown here is derived from an EMBL/GenBank/DDBJ whole genome shotgun (WGS) entry which is preliminary data.</text>
</comment>
<evidence type="ECO:0000313" key="12">
    <source>
        <dbReference type="Proteomes" id="UP001291623"/>
    </source>
</evidence>
<keyword evidence="7" id="KW-0256">Endoplasmic reticulum</keyword>
<evidence type="ECO:0000256" key="8">
    <source>
        <dbReference type="ARBA" id="ARBA00022989"/>
    </source>
</evidence>
<dbReference type="InterPro" id="IPR032974">
    <property type="entry name" value="Polypren_kinase"/>
</dbReference>
<dbReference type="EC" id="2.7.1.108" evidence="3"/>
<keyword evidence="8 10" id="KW-1133">Transmembrane helix</keyword>
<feature type="transmembrane region" description="Helical" evidence="10">
    <location>
        <begin position="231"/>
        <end position="255"/>
    </location>
</feature>
<evidence type="ECO:0000256" key="7">
    <source>
        <dbReference type="ARBA" id="ARBA00022824"/>
    </source>
</evidence>
<reference evidence="11" key="1">
    <citation type="submission" date="2023-12" db="EMBL/GenBank/DDBJ databases">
        <title>Genome assembly of Anisodus tanguticus.</title>
        <authorList>
            <person name="Wang Y.-J."/>
        </authorList>
    </citation>
    <scope>NUCLEOTIDE SEQUENCE</scope>
    <source>
        <strain evidence="11">KB-2021</strain>
        <tissue evidence="11">Leaf</tissue>
    </source>
</reference>
<dbReference type="GO" id="GO:0005789">
    <property type="term" value="C:endoplasmic reticulum membrane"/>
    <property type="evidence" value="ECO:0007669"/>
    <property type="project" value="UniProtKB-SubCell"/>
</dbReference>
<protein>
    <recommendedName>
        <fullName evidence="3">dolichol kinase</fullName>
        <ecNumber evidence="3">2.7.1.108</ecNumber>
    </recommendedName>
</protein>
<keyword evidence="4" id="KW-0808">Transferase</keyword>
<comment type="similarity">
    <text evidence="2">Belongs to the polyprenol kinase family.</text>
</comment>